<comment type="caution">
    <text evidence="1">The sequence shown here is derived from an EMBL/GenBank/DDBJ whole genome shotgun (WGS) entry which is preliminary data.</text>
</comment>
<dbReference type="EMBL" id="VUJU01008871">
    <property type="protein sequence ID" value="KAF0724740.1"/>
    <property type="molecule type" value="Genomic_DNA"/>
</dbReference>
<reference evidence="1 2" key="1">
    <citation type="submission" date="2019-08" db="EMBL/GenBank/DDBJ databases">
        <title>Whole genome of Aphis craccivora.</title>
        <authorList>
            <person name="Voronova N.V."/>
            <person name="Shulinski R.S."/>
            <person name="Bandarenka Y.V."/>
            <person name="Zhorov D.G."/>
            <person name="Warner D."/>
        </authorList>
    </citation>
    <scope>NUCLEOTIDE SEQUENCE [LARGE SCALE GENOMIC DNA]</scope>
    <source>
        <strain evidence="1">180601</strain>
        <tissue evidence="1">Whole Body</tissue>
    </source>
</reference>
<accession>A0A6G0WEC2</accession>
<dbReference type="Proteomes" id="UP000478052">
    <property type="component" value="Unassembled WGS sequence"/>
</dbReference>
<sequence length="90" mass="10829">MSDEWKPYKVLQNKGYNHFTVNYSEHFVDSLTGTNTQTIECIWSHRNMKILRKFENCMALQYYIRTTVDAAYKTRGYKVQSLIRLKIVWN</sequence>
<proteinExistence type="predicted"/>
<name>A0A6G0WEC2_APHCR</name>
<gene>
    <name evidence="1" type="ORF">FWK35_00029991</name>
</gene>
<keyword evidence="1" id="KW-0548">Nucleotidyltransferase</keyword>
<feature type="non-terminal residue" evidence="1">
    <location>
        <position position="90"/>
    </location>
</feature>
<keyword evidence="2" id="KW-1185">Reference proteome</keyword>
<keyword evidence="1" id="KW-0808">Transferase</keyword>
<evidence type="ECO:0000313" key="2">
    <source>
        <dbReference type="Proteomes" id="UP000478052"/>
    </source>
</evidence>
<dbReference type="GO" id="GO:0003964">
    <property type="term" value="F:RNA-directed DNA polymerase activity"/>
    <property type="evidence" value="ECO:0007669"/>
    <property type="project" value="UniProtKB-KW"/>
</dbReference>
<keyword evidence="1" id="KW-0695">RNA-directed DNA polymerase</keyword>
<organism evidence="1 2">
    <name type="scientific">Aphis craccivora</name>
    <name type="common">Cowpea aphid</name>
    <dbReference type="NCBI Taxonomy" id="307492"/>
    <lineage>
        <taxon>Eukaryota</taxon>
        <taxon>Metazoa</taxon>
        <taxon>Ecdysozoa</taxon>
        <taxon>Arthropoda</taxon>
        <taxon>Hexapoda</taxon>
        <taxon>Insecta</taxon>
        <taxon>Pterygota</taxon>
        <taxon>Neoptera</taxon>
        <taxon>Paraneoptera</taxon>
        <taxon>Hemiptera</taxon>
        <taxon>Sternorrhyncha</taxon>
        <taxon>Aphidomorpha</taxon>
        <taxon>Aphidoidea</taxon>
        <taxon>Aphididae</taxon>
        <taxon>Aphidini</taxon>
        <taxon>Aphis</taxon>
        <taxon>Aphis</taxon>
    </lineage>
</organism>
<dbReference type="AlphaFoldDB" id="A0A6G0WEC2"/>
<evidence type="ECO:0000313" key="1">
    <source>
        <dbReference type="EMBL" id="KAF0724740.1"/>
    </source>
</evidence>
<protein>
    <submittedName>
        <fullName evidence="1">Reverse transcriptase domain-containing protein</fullName>
    </submittedName>
</protein>